<name>A0A0F9LJ22_9ZZZZ</name>
<dbReference type="EMBL" id="LAZR01006071">
    <property type="protein sequence ID" value="KKM94954.1"/>
    <property type="molecule type" value="Genomic_DNA"/>
</dbReference>
<evidence type="ECO:0000313" key="1">
    <source>
        <dbReference type="EMBL" id="KKM94954.1"/>
    </source>
</evidence>
<reference evidence="1" key="1">
    <citation type="journal article" date="2015" name="Nature">
        <title>Complex archaea that bridge the gap between prokaryotes and eukaryotes.</title>
        <authorList>
            <person name="Spang A."/>
            <person name="Saw J.H."/>
            <person name="Jorgensen S.L."/>
            <person name="Zaremba-Niedzwiedzka K."/>
            <person name="Martijn J."/>
            <person name="Lind A.E."/>
            <person name="van Eijk R."/>
            <person name="Schleper C."/>
            <person name="Guy L."/>
            <person name="Ettema T.J."/>
        </authorList>
    </citation>
    <scope>NUCLEOTIDE SEQUENCE</scope>
</reference>
<evidence type="ECO:0008006" key="2">
    <source>
        <dbReference type="Google" id="ProtNLM"/>
    </source>
</evidence>
<comment type="caution">
    <text evidence="1">The sequence shown here is derived from an EMBL/GenBank/DDBJ whole genome shotgun (WGS) entry which is preliminary data.</text>
</comment>
<proteinExistence type="predicted"/>
<accession>A0A0F9LJ22</accession>
<gene>
    <name evidence="1" type="ORF">LCGC14_1193090</name>
</gene>
<dbReference type="AlphaFoldDB" id="A0A0F9LJ22"/>
<protein>
    <recommendedName>
        <fullName evidence="2">DUF3795 domain-containing protein</fullName>
    </recommendedName>
</protein>
<sequence>MIQWAFKVCHGCGCSCGACAGKWHFDKCLINKCAVIRSLESFADCSDLPCTKLIQFTHDPIWTTHSVCIDNLRRRKQIGKQNWIKEQQDYFSDEDHRKLELKHHNDCGVKSLQWES</sequence>
<organism evidence="1">
    <name type="scientific">marine sediment metagenome</name>
    <dbReference type="NCBI Taxonomy" id="412755"/>
    <lineage>
        <taxon>unclassified sequences</taxon>
        <taxon>metagenomes</taxon>
        <taxon>ecological metagenomes</taxon>
    </lineage>
</organism>